<gene>
    <name evidence="2" type="ORF">O3M35_008588</name>
</gene>
<dbReference type="EMBL" id="JAPXFL010000005">
    <property type="protein sequence ID" value="KAK9506701.1"/>
    <property type="molecule type" value="Genomic_DNA"/>
</dbReference>
<keyword evidence="3" id="KW-1185">Reference proteome</keyword>
<feature type="compositionally biased region" description="Acidic residues" evidence="1">
    <location>
        <begin position="162"/>
        <end position="171"/>
    </location>
</feature>
<sequence length="853" mass="96577">MVQNHQVQKMEDEEDLEALRLAALQTIRSRKGSRRPIAPVTAHRHLEKQSFCRHVTNPNLIAIVPTDPRTDIESSEPSSICNGSDGIGEGQRVSLRNKINTAKKVEVASEENVKEKPKTGVNKNISEQSKDVKEDVDNSKNDGEASESEVPETVDRTGNLNFDEDVLDFEGDTVMLHDDDDSLDRLMDEMEQEFSQETVPNKSNSSGQSKLKEAKSSKKIPLKSKEINIRSSSPSSVTNNAPSSSSLAPENETKSKSPSPRNSVKSSSFSPNTRSPPFSRKRYSSPSPPPRRRSPYSPRLKRRRSQTPPPLPSRRYSRSPPSRFGRNRSPYPSKYNGKRNSVSPRRRNISSSPSRRYPIRTSPPPRRKFSPALIKRRSISPGVGRHRRSPNRNMSEADSRHHRWRSPHHKKMGSLNKRELGSARISKNTTTKASSPVQRIPVENKSDKNEKKSIINKLQDDIEMLESDNVQSSESLDPKLEARRRKFESSVFVNPSNKKICLKSSKAAETTIKKRKDDIQKVSYLNNDDNNSQITSTSSKTNVESTVIKHYPQELTTGRRVTEMTKRDSSVQAGHGLKKKKRIVLKEDGDPHSIRLELSPEPVSEIRKKSKLKHSLLKFNDDSTEVKKLKTEKPLSEFETEINENTLIVKKVSKKKKRSKELKRKREIMLDLVQNEVLEKPEEINISDEEEVIKDEDDEVVNDIPTKVKSNISKPGDDLRAEISRRRAERLKGVTNPMARIIQSAFEDVVANRKKFETRKAVAQDKEKKPPTTSGVIFKSKGNRRVHVLEEPSTKTTSHYTDEESSNESSELEDYSDDGESRNFINLSKQRNSTAVRTASSGSGRSILRRSQV</sequence>
<protein>
    <submittedName>
        <fullName evidence="2">Uncharacterized protein</fullName>
    </submittedName>
</protein>
<reference evidence="2 3" key="1">
    <citation type="submission" date="2022-12" db="EMBL/GenBank/DDBJ databases">
        <title>Chromosome-level genome assembly of true bugs.</title>
        <authorList>
            <person name="Ma L."/>
            <person name="Li H."/>
        </authorList>
    </citation>
    <scope>NUCLEOTIDE SEQUENCE [LARGE SCALE GENOMIC DNA]</scope>
    <source>
        <strain evidence="2">Lab_2022b</strain>
    </source>
</reference>
<feature type="compositionally biased region" description="Acidic residues" evidence="1">
    <location>
        <begin position="803"/>
        <end position="818"/>
    </location>
</feature>
<evidence type="ECO:0000313" key="3">
    <source>
        <dbReference type="Proteomes" id="UP001461498"/>
    </source>
</evidence>
<feature type="compositionally biased region" description="Polar residues" evidence="1">
    <location>
        <begin position="823"/>
        <end position="839"/>
    </location>
</feature>
<name>A0AAW1D7G5_9HEMI</name>
<feature type="compositionally biased region" description="Low complexity" evidence="1">
    <location>
        <begin position="840"/>
        <end position="853"/>
    </location>
</feature>
<dbReference type="Proteomes" id="UP001461498">
    <property type="component" value="Unassembled WGS sequence"/>
</dbReference>
<feature type="compositionally biased region" description="Basic residues" evidence="1">
    <location>
        <begin position="365"/>
        <end position="390"/>
    </location>
</feature>
<proteinExistence type="predicted"/>
<feature type="compositionally biased region" description="Polar residues" evidence="1">
    <location>
        <begin position="425"/>
        <end position="437"/>
    </location>
</feature>
<feature type="compositionally biased region" description="Polar residues" evidence="1">
    <location>
        <begin position="195"/>
        <end position="209"/>
    </location>
</feature>
<feature type="compositionally biased region" description="Basic and acidic residues" evidence="1">
    <location>
        <begin position="758"/>
        <end position="770"/>
    </location>
</feature>
<evidence type="ECO:0000256" key="1">
    <source>
        <dbReference type="SAM" id="MobiDB-lite"/>
    </source>
</evidence>
<accession>A0AAW1D7G5</accession>
<feature type="compositionally biased region" description="Basic residues" evidence="1">
    <location>
        <begin position="290"/>
        <end position="305"/>
    </location>
</feature>
<feature type="compositionally biased region" description="Basic and acidic residues" evidence="1">
    <location>
        <begin position="128"/>
        <end position="143"/>
    </location>
</feature>
<feature type="compositionally biased region" description="Low complexity" evidence="1">
    <location>
        <begin position="256"/>
        <end position="278"/>
    </location>
</feature>
<feature type="region of interest" description="Disordered" evidence="1">
    <location>
        <begin position="758"/>
        <end position="853"/>
    </location>
</feature>
<comment type="caution">
    <text evidence="2">The sequence shown here is derived from an EMBL/GenBank/DDBJ whole genome shotgun (WGS) entry which is preliminary data.</text>
</comment>
<dbReference type="AlphaFoldDB" id="A0AAW1D7G5"/>
<feature type="compositionally biased region" description="Low complexity" evidence="1">
    <location>
        <begin position="339"/>
        <end position="360"/>
    </location>
</feature>
<feature type="compositionally biased region" description="Basic and acidic residues" evidence="1">
    <location>
        <begin position="103"/>
        <end position="118"/>
    </location>
</feature>
<feature type="region of interest" description="Disordered" evidence="1">
    <location>
        <begin position="695"/>
        <end position="720"/>
    </location>
</feature>
<evidence type="ECO:0000313" key="2">
    <source>
        <dbReference type="EMBL" id="KAK9506701.1"/>
    </source>
</evidence>
<feature type="compositionally biased region" description="Basic residues" evidence="1">
    <location>
        <begin position="400"/>
        <end position="412"/>
    </location>
</feature>
<feature type="region of interest" description="Disordered" evidence="1">
    <location>
        <begin position="67"/>
        <end position="481"/>
    </location>
</feature>
<feature type="compositionally biased region" description="Low complexity" evidence="1">
    <location>
        <begin position="231"/>
        <end position="246"/>
    </location>
</feature>
<organism evidence="2 3">
    <name type="scientific">Rhynocoris fuscipes</name>
    <dbReference type="NCBI Taxonomy" id="488301"/>
    <lineage>
        <taxon>Eukaryota</taxon>
        <taxon>Metazoa</taxon>
        <taxon>Ecdysozoa</taxon>
        <taxon>Arthropoda</taxon>
        <taxon>Hexapoda</taxon>
        <taxon>Insecta</taxon>
        <taxon>Pterygota</taxon>
        <taxon>Neoptera</taxon>
        <taxon>Paraneoptera</taxon>
        <taxon>Hemiptera</taxon>
        <taxon>Heteroptera</taxon>
        <taxon>Panheteroptera</taxon>
        <taxon>Cimicomorpha</taxon>
        <taxon>Reduviidae</taxon>
        <taxon>Harpactorinae</taxon>
        <taxon>Harpactorini</taxon>
        <taxon>Rhynocoris</taxon>
    </lineage>
</organism>
<feature type="compositionally biased region" description="Basic and acidic residues" evidence="1">
    <location>
        <begin position="442"/>
        <end position="453"/>
    </location>
</feature>